<gene>
    <name evidence="3" type="ORF">GCM10010260_69700</name>
</gene>
<sequence>MTDRGAKDFVEGANMRTTSAGWTAGRIAAVVVGAILSLVALTLVGAGGTAVYLASHDGGYIDLGTGRYAHRTDTYAMTTDSWRADKQMAGLTDDLRITFKPDNPSDPVFVGLADEGKLRQYLNGVQHVTIHDSSGKGDTESRHPGGTPGTPPGKAGVWVAQASGQGAQTLNWSVKSGDVAAVVMKADGSRGQAGHVTVAAKIAWLPWIGAASLLAGLLVLAGSVLLIVRPLRRARGRAA</sequence>
<proteinExistence type="predicted"/>
<evidence type="ECO:0000256" key="1">
    <source>
        <dbReference type="SAM" id="MobiDB-lite"/>
    </source>
</evidence>
<dbReference type="EMBL" id="BMTD01000021">
    <property type="protein sequence ID" value="GGV19787.1"/>
    <property type="molecule type" value="Genomic_DNA"/>
</dbReference>
<keyword evidence="2" id="KW-1133">Transmembrane helix</keyword>
<name>A0A918ME05_9ACTN</name>
<reference evidence="3" key="2">
    <citation type="submission" date="2020-09" db="EMBL/GenBank/DDBJ databases">
        <authorList>
            <person name="Sun Q."/>
            <person name="Ohkuma M."/>
        </authorList>
    </citation>
    <scope>NUCLEOTIDE SEQUENCE</scope>
    <source>
        <strain evidence="3">JCM 4369</strain>
    </source>
</reference>
<organism evidence="3 4">
    <name type="scientific">Streptomyces filipinensis</name>
    <dbReference type="NCBI Taxonomy" id="66887"/>
    <lineage>
        <taxon>Bacteria</taxon>
        <taxon>Bacillati</taxon>
        <taxon>Actinomycetota</taxon>
        <taxon>Actinomycetes</taxon>
        <taxon>Kitasatosporales</taxon>
        <taxon>Streptomycetaceae</taxon>
        <taxon>Streptomyces</taxon>
    </lineage>
</organism>
<accession>A0A918ME05</accession>
<dbReference type="Proteomes" id="UP000618795">
    <property type="component" value="Unassembled WGS sequence"/>
</dbReference>
<evidence type="ECO:0000313" key="4">
    <source>
        <dbReference type="Proteomes" id="UP000618795"/>
    </source>
</evidence>
<protein>
    <submittedName>
        <fullName evidence="3">Uncharacterized protein</fullName>
    </submittedName>
</protein>
<feature type="region of interest" description="Disordered" evidence="1">
    <location>
        <begin position="131"/>
        <end position="153"/>
    </location>
</feature>
<keyword evidence="4" id="KW-1185">Reference proteome</keyword>
<keyword evidence="2" id="KW-0812">Transmembrane</keyword>
<feature type="compositionally biased region" description="Basic and acidic residues" evidence="1">
    <location>
        <begin position="131"/>
        <end position="143"/>
    </location>
</feature>
<comment type="caution">
    <text evidence="3">The sequence shown here is derived from an EMBL/GenBank/DDBJ whole genome shotgun (WGS) entry which is preliminary data.</text>
</comment>
<feature type="transmembrane region" description="Helical" evidence="2">
    <location>
        <begin position="27"/>
        <end position="54"/>
    </location>
</feature>
<dbReference type="AlphaFoldDB" id="A0A918ME05"/>
<keyword evidence="2" id="KW-0472">Membrane</keyword>
<evidence type="ECO:0000313" key="3">
    <source>
        <dbReference type="EMBL" id="GGV19787.1"/>
    </source>
</evidence>
<reference evidence="3" key="1">
    <citation type="journal article" date="2014" name="Int. J. Syst. Evol. Microbiol.">
        <title>Complete genome sequence of Corynebacterium casei LMG S-19264T (=DSM 44701T), isolated from a smear-ripened cheese.</title>
        <authorList>
            <consortium name="US DOE Joint Genome Institute (JGI-PGF)"/>
            <person name="Walter F."/>
            <person name="Albersmeier A."/>
            <person name="Kalinowski J."/>
            <person name="Ruckert C."/>
        </authorList>
    </citation>
    <scope>NUCLEOTIDE SEQUENCE</scope>
    <source>
        <strain evidence="3">JCM 4369</strain>
    </source>
</reference>
<evidence type="ECO:0000256" key="2">
    <source>
        <dbReference type="SAM" id="Phobius"/>
    </source>
</evidence>
<feature type="transmembrane region" description="Helical" evidence="2">
    <location>
        <begin position="204"/>
        <end position="228"/>
    </location>
</feature>